<name>A0ABU0KTE7_9BACL</name>
<dbReference type="Proteomes" id="UP001242811">
    <property type="component" value="Unassembled WGS sequence"/>
</dbReference>
<gene>
    <name evidence="1" type="ORF">QOZ95_000857</name>
</gene>
<comment type="caution">
    <text evidence="1">The sequence shown here is derived from an EMBL/GenBank/DDBJ whole genome shotgun (WGS) entry which is preliminary data.</text>
</comment>
<evidence type="ECO:0000313" key="2">
    <source>
        <dbReference type="Proteomes" id="UP001242811"/>
    </source>
</evidence>
<dbReference type="EMBL" id="JAUSWA010000003">
    <property type="protein sequence ID" value="MDQ0492708.1"/>
    <property type="molecule type" value="Genomic_DNA"/>
</dbReference>
<keyword evidence="2" id="KW-1185">Reference proteome</keyword>
<evidence type="ECO:0000313" key="1">
    <source>
        <dbReference type="EMBL" id="MDQ0492708.1"/>
    </source>
</evidence>
<protein>
    <submittedName>
        <fullName evidence="1">Uncharacterized protein</fullName>
    </submittedName>
</protein>
<dbReference type="RefSeq" id="WP_244316115.1">
    <property type="nucleotide sequence ID" value="NZ_CP045298.1"/>
</dbReference>
<organism evidence="1 2">
    <name type="scientific">Paenibacillus brasilensis</name>
    <dbReference type="NCBI Taxonomy" id="128574"/>
    <lineage>
        <taxon>Bacteria</taxon>
        <taxon>Bacillati</taxon>
        <taxon>Bacillota</taxon>
        <taxon>Bacilli</taxon>
        <taxon>Bacillales</taxon>
        <taxon>Paenibacillaceae</taxon>
        <taxon>Paenibacillus</taxon>
    </lineage>
</organism>
<accession>A0ABU0KTE7</accession>
<sequence length="122" mass="13072">MTNEKSHLSIINFCASVIFGGVASASPVSSTASVVTPATVTVTFEPANGEKAPITKQDSPTLRLGIGSTYEMEGSNWMILYGSDVVELHDYKAKMIGYGTAQVEAFKSNGDKLGVYTFKVRR</sequence>
<reference evidence="1 2" key="1">
    <citation type="submission" date="2023-07" db="EMBL/GenBank/DDBJ databases">
        <title>Genomic Encyclopedia of Type Strains, Phase IV (KMG-IV): sequencing the most valuable type-strain genomes for metagenomic binning, comparative biology and taxonomic classification.</title>
        <authorList>
            <person name="Goeker M."/>
        </authorList>
    </citation>
    <scope>NUCLEOTIDE SEQUENCE [LARGE SCALE GENOMIC DNA]</scope>
    <source>
        <strain evidence="1 2">DSM 14914</strain>
    </source>
</reference>
<proteinExistence type="predicted"/>